<accession>A0A081BBG0</accession>
<protein>
    <submittedName>
        <fullName evidence="3">Membrane protein</fullName>
    </submittedName>
</protein>
<dbReference type="EMBL" id="BBIO01000008">
    <property type="protein sequence ID" value="GAK45378.1"/>
    <property type="molecule type" value="Genomic_DNA"/>
</dbReference>
<dbReference type="InterPro" id="IPR025105">
    <property type="entry name" value="DUF4010"/>
</dbReference>
<keyword evidence="1" id="KW-1133">Transmembrane helix</keyword>
<dbReference type="Pfam" id="PF13194">
    <property type="entry name" value="DUF4010"/>
    <property type="match status" value="1"/>
</dbReference>
<evidence type="ECO:0000313" key="3">
    <source>
        <dbReference type="EMBL" id="GAK45378.1"/>
    </source>
</evidence>
<reference evidence="3 4" key="1">
    <citation type="submission" date="2014-07" db="EMBL/GenBank/DDBJ databases">
        <title>Tepidicaulis marinum gen. nov., sp. nov., a novel marine bacterium denitrifying nitrate to nitrous oxide strictly under microaerobic conditions.</title>
        <authorList>
            <person name="Takeuchi M."/>
            <person name="Yamagishi T."/>
            <person name="Kamagata Y."/>
            <person name="Oshima K."/>
            <person name="Hattori M."/>
            <person name="Katayama T."/>
            <person name="Hanada S."/>
            <person name="Tamaki H."/>
            <person name="Marumo K."/>
            <person name="Maeda H."/>
            <person name="Nedachi M."/>
            <person name="Iwasaki W."/>
            <person name="Suwa Y."/>
            <person name="Sakata S."/>
        </authorList>
    </citation>
    <scope>NUCLEOTIDE SEQUENCE [LARGE SCALE GENOMIC DNA]</scope>
    <source>
        <strain evidence="3 4">MA2</strain>
    </source>
</reference>
<dbReference type="Proteomes" id="UP000028702">
    <property type="component" value="Unassembled WGS sequence"/>
</dbReference>
<feature type="non-terminal residue" evidence="3">
    <location>
        <position position="1"/>
    </location>
</feature>
<dbReference type="eggNOG" id="COG3174">
    <property type="taxonomic scope" value="Bacteria"/>
</dbReference>
<comment type="caution">
    <text evidence="3">The sequence shown here is derived from an EMBL/GenBank/DDBJ whole genome shotgun (WGS) entry which is preliminary data.</text>
</comment>
<name>A0A081BBG0_9HYPH</name>
<dbReference type="RefSeq" id="WP_045446330.1">
    <property type="nucleotide sequence ID" value="NZ_BBIO01000008.1"/>
</dbReference>
<feature type="transmembrane region" description="Helical" evidence="1">
    <location>
        <begin position="39"/>
        <end position="63"/>
    </location>
</feature>
<keyword evidence="1" id="KW-0812">Transmembrane</keyword>
<feature type="transmembrane region" description="Helical" evidence="1">
    <location>
        <begin position="70"/>
        <end position="91"/>
    </location>
</feature>
<keyword evidence="4" id="KW-1185">Reference proteome</keyword>
<feature type="transmembrane region" description="Helical" evidence="1">
    <location>
        <begin position="136"/>
        <end position="158"/>
    </location>
</feature>
<evidence type="ECO:0000259" key="2">
    <source>
        <dbReference type="Pfam" id="PF13194"/>
    </source>
</evidence>
<gene>
    <name evidence="3" type="ORF">M2A_1877</name>
</gene>
<feature type="domain" description="DUF4010" evidence="2">
    <location>
        <begin position="2"/>
        <end position="193"/>
    </location>
</feature>
<dbReference type="AlphaFoldDB" id="A0A081BBG0"/>
<evidence type="ECO:0000256" key="1">
    <source>
        <dbReference type="SAM" id="Phobius"/>
    </source>
</evidence>
<evidence type="ECO:0000313" key="4">
    <source>
        <dbReference type="Proteomes" id="UP000028702"/>
    </source>
</evidence>
<proteinExistence type="predicted"/>
<feature type="transmembrane region" description="Helical" evidence="1">
    <location>
        <begin position="164"/>
        <end position="184"/>
    </location>
</feature>
<sequence length="224" mass="22670">AGARAGAMLTGLFAGLASSTALTLHFSRAARAGEAPPKILAGGILLACGTMFPRMLAVATLLNPALLSKLFLPALILGGVVFGFAAYHWAMLQNREGRQSAVVGNPLELKSALGFGVLLALVMLGGEALRDWAGDAGVLILAAASGIMDVDAITLSLARQDGAQLTLELAAAGIVLAASVNTAVKGAGAALIGGRVLVALVAVPLWIAALLGFVYVWWQTGAVF</sequence>
<keyword evidence="1" id="KW-0472">Membrane</keyword>
<dbReference type="PANTHER" id="PTHR39084">
    <property type="entry name" value="MEMBRANE PROTEIN-RELATED"/>
    <property type="match status" value="1"/>
</dbReference>
<feature type="transmembrane region" description="Helical" evidence="1">
    <location>
        <begin position="196"/>
        <end position="218"/>
    </location>
</feature>
<organism evidence="3 4">
    <name type="scientific">Tepidicaulis marinus</name>
    <dbReference type="NCBI Taxonomy" id="1333998"/>
    <lineage>
        <taxon>Bacteria</taxon>
        <taxon>Pseudomonadati</taxon>
        <taxon>Pseudomonadota</taxon>
        <taxon>Alphaproteobacteria</taxon>
        <taxon>Hyphomicrobiales</taxon>
        <taxon>Parvibaculaceae</taxon>
        <taxon>Tepidicaulis</taxon>
    </lineage>
</organism>
<dbReference type="PANTHER" id="PTHR39084:SF1">
    <property type="entry name" value="DUF4010 DOMAIN-CONTAINING PROTEIN"/>
    <property type="match status" value="1"/>
</dbReference>
<feature type="transmembrane region" description="Helical" evidence="1">
    <location>
        <begin position="111"/>
        <end position="129"/>
    </location>
</feature>